<dbReference type="Pfam" id="PF16212">
    <property type="entry name" value="PhoLip_ATPase_C"/>
    <property type="match status" value="1"/>
</dbReference>
<reference evidence="6 7" key="1">
    <citation type="submission" date="2023-02" db="EMBL/GenBank/DDBJ databases">
        <title>LHISI_Scaffold_Assembly.</title>
        <authorList>
            <person name="Stuart O.P."/>
            <person name="Cleave R."/>
            <person name="Magrath M.J.L."/>
            <person name="Mikheyev A.S."/>
        </authorList>
    </citation>
    <scope>NUCLEOTIDE SEQUENCE [LARGE SCALE GENOMIC DNA]</scope>
    <source>
        <strain evidence="6">Daus_M_001</strain>
        <tissue evidence="6">Leg muscle</tissue>
    </source>
</reference>
<sequence length="105" mass="11401">MVFHCAGIGIAGKEGLQASLAADFSVLQFSHLARLLLVHGRRSYKRSASLSQFVIHRGLIITTMQAVFSSVFYFSSVALYQGFLMVGYVAAVIPAHVIVFIVPPT</sequence>
<organism evidence="6 7">
    <name type="scientific">Dryococelus australis</name>
    <dbReference type="NCBI Taxonomy" id="614101"/>
    <lineage>
        <taxon>Eukaryota</taxon>
        <taxon>Metazoa</taxon>
        <taxon>Ecdysozoa</taxon>
        <taxon>Arthropoda</taxon>
        <taxon>Hexapoda</taxon>
        <taxon>Insecta</taxon>
        <taxon>Pterygota</taxon>
        <taxon>Neoptera</taxon>
        <taxon>Polyneoptera</taxon>
        <taxon>Phasmatodea</taxon>
        <taxon>Verophasmatodea</taxon>
        <taxon>Anareolatae</taxon>
        <taxon>Phasmatidae</taxon>
        <taxon>Eurycanthinae</taxon>
        <taxon>Dryococelus</taxon>
    </lineage>
</organism>
<protein>
    <recommendedName>
        <fullName evidence="5">P-type ATPase C-terminal domain-containing protein</fullName>
    </recommendedName>
</protein>
<keyword evidence="4" id="KW-0812">Transmembrane</keyword>
<dbReference type="PANTHER" id="PTHR24092">
    <property type="entry name" value="PROBABLE PHOSPHOLIPID-TRANSPORTING ATPASE"/>
    <property type="match status" value="1"/>
</dbReference>
<accession>A0ABQ9GDD9</accession>
<evidence type="ECO:0000256" key="3">
    <source>
        <dbReference type="ARBA" id="ARBA00022842"/>
    </source>
</evidence>
<feature type="transmembrane region" description="Helical" evidence="4">
    <location>
        <begin position="54"/>
        <end position="74"/>
    </location>
</feature>
<gene>
    <name evidence="6" type="ORF">PR048_029417</name>
</gene>
<evidence type="ECO:0000259" key="5">
    <source>
        <dbReference type="Pfam" id="PF16212"/>
    </source>
</evidence>
<feature type="domain" description="P-type ATPase C-terminal" evidence="5">
    <location>
        <begin position="20"/>
        <end position="100"/>
    </location>
</feature>
<evidence type="ECO:0000256" key="4">
    <source>
        <dbReference type="SAM" id="Phobius"/>
    </source>
</evidence>
<keyword evidence="3" id="KW-0460">Magnesium</keyword>
<evidence type="ECO:0000256" key="1">
    <source>
        <dbReference type="ARBA" id="ARBA00004141"/>
    </source>
</evidence>
<dbReference type="PANTHER" id="PTHR24092:SF5">
    <property type="entry name" value="PHOSPHOLIPID-TRANSPORTING ATPASE"/>
    <property type="match status" value="1"/>
</dbReference>
<comment type="subcellular location">
    <subcellularLocation>
        <location evidence="1">Membrane</location>
        <topology evidence="1">Multi-pass membrane protein</topology>
    </subcellularLocation>
</comment>
<feature type="transmembrane region" description="Helical" evidence="4">
    <location>
        <begin position="80"/>
        <end position="102"/>
    </location>
</feature>
<evidence type="ECO:0000313" key="7">
    <source>
        <dbReference type="Proteomes" id="UP001159363"/>
    </source>
</evidence>
<proteinExistence type="predicted"/>
<keyword evidence="7" id="KW-1185">Reference proteome</keyword>
<comment type="caution">
    <text evidence="6">The sequence shown here is derived from an EMBL/GenBank/DDBJ whole genome shotgun (WGS) entry which is preliminary data.</text>
</comment>
<name>A0ABQ9GDD9_9NEOP</name>
<dbReference type="Proteomes" id="UP001159363">
    <property type="component" value="Chromosome 12"/>
</dbReference>
<dbReference type="InterPro" id="IPR032630">
    <property type="entry name" value="P_typ_ATPase_c"/>
</dbReference>
<keyword evidence="4" id="KW-1133">Transmembrane helix</keyword>
<evidence type="ECO:0000256" key="2">
    <source>
        <dbReference type="ARBA" id="ARBA00022723"/>
    </source>
</evidence>
<keyword evidence="4" id="KW-0472">Membrane</keyword>
<evidence type="ECO:0000313" key="6">
    <source>
        <dbReference type="EMBL" id="KAJ8870396.1"/>
    </source>
</evidence>
<keyword evidence="2" id="KW-0479">Metal-binding</keyword>
<dbReference type="EMBL" id="JARBHB010000013">
    <property type="protein sequence ID" value="KAJ8870396.1"/>
    <property type="molecule type" value="Genomic_DNA"/>
</dbReference>